<evidence type="ECO:0000313" key="2">
    <source>
        <dbReference type="Proteomes" id="UP001157006"/>
    </source>
</evidence>
<dbReference type="Proteomes" id="UP001157006">
    <property type="component" value="Chromosome 1S"/>
</dbReference>
<gene>
    <name evidence="1" type="ORF">VFH_I020040</name>
</gene>
<reference evidence="1 2" key="1">
    <citation type="submission" date="2023-01" db="EMBL/GenBank/DDBJ databases">
        <authorList>
            <person name="Kreplak J."/>
        </authorList>
    </citation>
    <scope>NUCLEOTIDE SEQUENCE [LARGE SCALE GENOMIC DNA]</scope>
</reference>
<name>A0AAV0Z1B1_VICFA</name>
<dbReference type="EMBL" id="OX451735">
    <property type="protein sequence ID" value="CAI8592049.1"/>
    <property type="molecule type" value="Genomic_DNA"/>
</dbReference>
<sequence length="99" mass="11786">MVSSSPPFDSLLNMNPTQNHFLNMNISLISHGEQANSQIKEQAQRPREGRLMKVMDEEERLREIYEGKGEEELQMMKILEDEIRSVVRLWMKILKWLKR</sequence>
<protein>
    <submittedName>
        <fullName evidence="1">Uncharacterized protein</fullName>
    </submittedName>
</protein>
<dbReference type="AlphaFoldDB" id="A0AAV0Z1B1"/>
<accession>A0AAV0Z1B1</accession>
<evidence type="ECO:0000313" key="1">
    <source>
        <dbReference type="EMBL" id="CAI8592049.1"/>
    </source>
</evidence>
<proteinExistence type="predicted"/>
<organism evidence="1 2">
    <name type="scientific">Vicia faba</name>
    <name type="common">Broad bean</name>
    <name type="synonym">Faba vulgaris</name>
    <dbReference type="NCBI Taxonomy" id="3906"/>
    <lineage>
        <taxon>Eukaryota</taxon>
        <taxon>Viridiplantae</taxon>
        <taxon>Streptophyta</taxon>
        <taxon>Embryophyta</taxon>
        <taxon>Tracheophyta</taxon>
        <taxon>Spermatophyta</taxon>
        <taxon>Magnoliopsida</taxon>
        <taxon>eudicotyledons</taxon>
        <taxon>Gunneridae</taxon>
        <taxon>Pentapetalae</taxon>
        <taxon>rosids</taxon>
        <taxon>fabids</taxon>
        <taxon>Fabales</taxon>
        <taxon>Fabaceae</taxon>
        <taxon>Papilionoideae</taxon>
        <taxon>50 kb inversion clade</taxon>
        <taxon>NPAAA clade</taxon>
        <taxon>Hologalegina</taxon>
        <taxon>IRL clade</taxon>
        <taxon>Fabeae</taxon>
        <taxon>Vicia</taxon>
    </lineage>
</organism>
<keyword evidence="2" id="KW-1185">Reference proteome</keyword>